<keyword evidence="5 6" id="KW-0472">Membrane</keyword>
<evidence type="ECO:0000256" key="1">
    <source>
        <dbReference type="ARBA" id="ARBA00004141"/>
    </source>
</evidence>
<gene>
    <name evidence="7" type="ORF">KAM435_07790</name>
</gene>
<comment type="subcellular location">
    <subcellularLocation>
        <location evidence="6">Cell membrane</location>
        <topology evidence="6">Multi-pass membrane protein</topology>
    </subcellularLocation>
    <subcellularLocation>
        <location evidence="1">Membrane</location>
        <topology evidence="1">Multi-pass membrane protein</topology>
    </subcellularLocation>
</comment>
<feature type="transmembrane region" description="Helical" evidence="6">
    <location>
        <begin position="226"/>
        <end position="245"/>
    </location>
</feature>
<dbReference type="InterPro" id="IPR002781">
    <property type="entry name" value="TM_pro_TauE-like"/>
</dbReference>
<sequence length="275" mass="28374">MHAIRYHAASFPGVCMEFLLYLLLGAAAGVLAGLFGVGGGIIIVPVLVLSFTAQGIDPAVLTHLAVGTSLATIVFTSINSVLEHQRKGAVLWPVFAWMTLGILLGAGLGSLTAAAIQGPLLQKIIGVFAIVIAIQMGLELKPKAGRAVPGKLGLTAAGGVIGWASAIFGIGGGSLTVPFLTWRSVSMQQAVATSAACGLPIAAASALSFMVIGWGEPQLPEWSAGFVYLPAMAGIAITSMFFARFGARLAHKLSPRLLKRLFALLLLCVGVNFLI</sequence>
<keyword evidence="3 6" id="KW-0812">Transmembrane</keyword>
<name>A0AA37FJF8_AQUAC</name>
<dbReference type="EMBL" id="BPMS01000002">
    <property type="protein sequence ID" value="GIZ87452.1"/>
    <property type="molecule type" value="Genomic_DNA"/>
</dbReference>
<feature type="transmembrane region" description="Helical" evidence="6">
    <location>
        <begin position="192"/>
        <end position="214"/>
    </location>
</feature>
<dbReference type="Proteomes" id="UP000887212">
    <property type="component" value="Unassembled WGS sequence"/>
</dbReference>
<feature type="transmembrane region" description="Helical" evidence="6">
    <location>
        <begin position="158"/>
        <end position="180"/>
    </location>
</feature>
<keyword evidence="4 6" id="KW-1133">Transmembrane helix</keyword>
<feature type="transmembrane region" description="Helical" evidence="6">
    <location>
        <begin position="90"/>
        <end position="108"/>
    </location>
</feature>
<evidence type="ECO:0000256" key="2">
    <source>
        <dbReference type="ARBA" id="ARBA00009142"/>
    </source>
</evidence>
<dbReference type="AlphaFoldDB" id="A0AA37FJF8"/>
<feature type="transmembrane region" description="Helical" evidence="6">
    <location>
        <begin position="60"/>
        <end position="78"/>
    </location>
</feature>
<proteinExistence type="inferred from homology"/>
<evidence type="ECO:0000313" key="7">
    <source>
        <dbReference type="EMBL" id="GIZ87452.1"/>
    </source>
</evidence>
<feature type="transmembrane region" description="Helical" evidence="6">
    <location>
        <begin position="20"/>
        <end position="48"/>
    </location>
</feature>
<evidence type="ECO:0000256" key="6">
    <source>
        <dbReference type="RuleBase" id="RU363041"/>
    </source>
</evidence>
<comment type="similarity">
    <text evidence="2 6">Belongs to the 4-toluene sulfonate uptake permease (TSUP) (TC 2.A.102) family.</text>
</comment>
<dbReference type="PANTHER" id="PTHR43483:SF3">
    <property type="entry name" value="MEMBRANE TRANSPORTER PROTEIN HI_0806-RELATED"/>
    <property type="match status" value="1"/>
</dbReference>
<accession>A0AA37FJF8</accession>
<organism evidence="7 8">
    <name type="scientific">Aquipseudomonas alcaligenes</name>
    <name type="common">Pseudomonas alcaligenes</name>
    <dbReference type="NCBI Taxonomy" id="43263"/>
    <lineage>
        <taxon>Bacteria</taxon>
        <taxon>Pseudomonadati</taxon>
        <taxon>Pseudomonadota</taxon>
        <taxon>Gammaproteobacteria</taxon>
        <taxon>Pseudomonadales</taxon>
        <taxon>Pseudomonadaceae</taxon>
        <taxon>Aquipseudomonas</taxon>
    </lineage>
</organism>
<protein>
    <recommendedName>
        <fullName evidence="6">Probable membrane transporter protein</fullName>
    </recommendedName>
</protein>
<keyword evidence="6" id="KW-1003">Cell membrane</keyword>
<evidence type="ECO:0000256" key="5">
    <source>
        <dbReference type="ARBA" id="ARBA00023136"/>
    </source>
</evidence>
<dbReference type="Pfam" id="PF01925">
    <property type="entry name" value="TauE"/>
    <property type="match status" value="1"/>
</dbReference>
<evidence type="ECO:0000256" key="4">
    <source>
        <dbReference type="ARBA" id="ARBA00022989"/>
    </source>
</evidence>
<reference evidence="7" key="1">
    <citation type="submission" date="2021-07" db="EMBL/GenBank/DDBJ databases">
        <title>Whole genome sequencing of carbapenem-resistant Pseudomonas spp. isolated in Japan.</title>
        <authorList>
            <person name="Suzuki M."/>
            <person name="Maehana S."/>
            <person name="Kitasato H."/>
        </authorList>
    </citation>
    <scope>NUCLEOTIDE SEQUENCE</scope>
    <source>
        <strain evidence="7">KAM435</strain>
    </source>
</reference>
<evidence type="ECO:0000256" key="3">
    <source>
        <dbReference type="ARBA" id="ARBA00022692"/>
    </source>
</evidence>
<evidence type="ECO:0000313" key="8">
    <source>
        <dbReference type="Proteomes" id="UP000887212"/>
    </source>
</evidence>
<comment type="caution">
    <text evidence="7">The sequence shown here is derived from an EMBL/GenBank/DDBJ whole genome shotgun (WGS) entry which is preliminary data.</text>
</comment>
<feature type="transmembrane region" description="Helical" evidence="6">
    <location>
        <begin position="257"/>
        <end position="274"/>
    </location>
</feature>
<dbReference type="GO" id="GO:0005886">
    <property type="term" value="C:plasma membrane"/>
    <property type="evidence" value="ECO:0007669"/>
    <property type="project" value="UniProtKB-SubCell"/>
</dbReference>
<dbReference type="PANTHER" id="PTHR43483">
    <property type="entry name" value="MEMBRANE TRANSPORTER PROTEIN HI_0806-RELATED"/>
    <property type="match status" value="1"/>
</dbReference>